<dbReference type="InterPro" id="IPR050309">
    <property type="entry name" value="Type-B_Carboxylest/Lipase"/>
</dbReference>
<evidence type="ECO:0000256" key="3">
    <source>
        <dbReference type="RuleBase" id="RU361235"/>
    </source>
</evidence>
<dbReference type="InterPro" id="IPR029058">
    <property type="entry name" value="AB_hydrolase_fold"/>
</dbReference>
<dbReference type="InterPro" id="IPR019819">
    <property type="entry name" value="Carboxylesterase_B_CS"/>
</dbReference>
<comment type="caution">
    <text evidence="5">The sequence shown here is derived from an EMBL/GenBank/DDBJ whole genome shotgun (WGS) entry which is preliminary data.</text>
</comment>
<dbReference type="PROSITE" id="PS00122">
    <property type="entry name" value="CARBOXYLESTERASE_B_1"/>
    <property type="match status" value="1"/>
</dbReference>
<dbReference type="PROSITE" id="PS00941">
    <property type="entry name" value="CARBOXYLESTERASE_B_2"/>
    <property type="match status" value="1"/>
</dbReference>
<dbReference type="SUPFAM" id="SSF53474">
    <property type="entry name" value="alpha/beta-Hydrolases"/>
    <property type="match status" value="1"/>
</dbReference>
<gene>
    <name evidence="5" type="ORF">FNL38_102423</name>
</gene>
<dbReference type="PANTHER" id="PTHR11559">
    <property type="entry name" value="CARBOXYLESTERASE"/>
    <property type="match status" value="1"/>
</dbReference>
<reference evidence="5" key="1">
    <citation type="submission" date="2019-07" db="EMBL/GenBank/DDBJ databases">
        <title>Genomic Encyclopedia of Type Strains, Phase IV (KMG-IV): sequencing the most valuable type-strain genomes for metagenomic binning, comparative biology and taxonomic classification.</title>
        <authorList>
            <person name="Goeker M."/>
        </authorList>
    </citation>
    <scope>NUCLEOTIDE SEQUENCE</scope>
    <source>
        <strain evidence="5">DSM 44596</strain>
    </source>
</reference>
<organism evidence="5">
    <name type="scientific">Nocardia globerula</name>
    <dbReference type="NCBI Taxonomy" id="1818"/>
    <lineage>
        <taxon>Bacteria</taxon>
        <taxon>Bacillati</taxon>
        <taxon>Actinomycetota</taxon>
        <taxon>Actinomycetes</taxon>
        <taxon>Mycobacteriales</taxon>
        <taxon>Nocardiaceae</taxon>
        <taxon>Nocardia</taxon>
    </lineage>
</organism>
<accession>A0A652YT42</accession>
<feature type="domain" description="Carboxylesterase type B" evidence="4">
    <location>
        <begin position="12"/>
        <end position="479"/>
    </location>
</feature>
<dbReference type="Pfam" id="PF00135">
    <property type="entry name" value="COesterase"/>
    <property type="match status" value="1"/>
</dbReference>
<keyword evidence="2 3" id="KW-0378">Hydrolase</keyword>
<sequence length="514" mass="55086">MAADAPTNPGLLVRTADGTLRGTRVGKLRAWRGIPYACPPVGALRLQAPRPVRPWRGERNASAFGDASVQNKKGLALAPGKYQPSSEDCLTLNVLAPEYPSREPLPVMVFIHGGANTIGTSATGIYSGRSLVTRGNIVYVSINYRLGALGFLDFTEFSTPRHHFDANLGLRDQVAALQWVQRNIAAFGGDPDRVTVFGESAGGTAVTTLLATPAAKGLFAAAIAESPAPDLVANQSLSREWGRRFIDILGSDATPDQALRLTSARELGRAGARLGAEALAATPGLHPFGPSVDGDFLPHPPAEACSRGLAHRVPLIIGTNKREGTLFPKFLDGLPTTPARIERMFALTDPAAGNRILATYPGYPSTDTAIDIGGDVTFWHPSVELAQAHAQYAPTYAYRFDFAPPLMRWVGLDATHGFEMFAVFGIGDSAVGRGLTVPGGRRGLSAVTEAMQGHWLHFAQHAAPRSDWPSYAAQRHTMIFDAISRVDTDPRAEQRRAWSGYAGYRNYAPNQVSS</sequence>
<dbReference type="EMBL" id="VNIQ01000002">
    <property type="protein sequence ID" value="TYQ06289.1"/>
    <property type="molecule type" value="Genomic_DNA"/>
</dbReference>
<evidence type="ECO:0000256" key="1">
    <source>
        <dbReference type="ARBA" id="ARBA00005964"/>
    </source>
</evidence>
<comment type="similarity">
    <text evidence="1 3">Belongs to the type-B carboxylesterase/lipase family.</text>
</comment>
<evidence type="ECO:0000313" key="5">
    <source>
        <dbReference type="EMBL" id="TYQ06289.1"/>
    </source>
</evidence>
<dbReference type="AlphaFoldDB" id="A0A652YT42"/>
<dbReference type="GO" id="GO:0016787">
    <property type="term" value="F:hydrolase activity"/>
    <property type="evidence" value="ECO:0007669"/>
    <property type="project" value="UniProtKB-KW"/>
</dbReference>
<evidence type="ECO:0000256" key="2">
    <source>
        <dbReference type="ARBA" id="ARBA00022801"/>
    </source>
</evidence>
<dbReference type="InterPro" id="IPR002018">
    <property type="entry name" value="CarbesteraseB"/>
</dbReference>
<dbReference type="InterPro" id="IPR019826">
    <property type="entry name" value="Carboxylesterase_B_AS"/>
</dbReference>
<evidence type="ECO:0000259" key="4">
    <source>
        <dbReference type="Pfam" id="PF00135"/>
    </source>
</evidence>
<protein>
    <recommendedName>
        <fullName evidence="3">Carboxylic ester hydrolase</fullName>
        <ecNumber evidence="3">3.1.1.-</ecNumber>
    </recommendedName>
</protein>
<dbReference type="Gene3D" id="3.40.50.1820">
    <property type="entry name" value="alpha/beta hydrolase"/>
    <property type="match status" value="1"/>
</dbReference>
<proteinExistence type="inferred from homology"/>
<dbReference type="EC" id="3.1.1.-" evidence="3"/>
<name>A0A652YT42_NOCGL</name>